<evidence type="ECO:0000256" key="5">
    <source>
        <dbReference type="ARBA" id="ARBA00023004"/>
    </source>
</evidence>
<dbReference type="PANTHER" id="PTHR19359">
    <property type="entry name" value="CYTOCHROME B5"/>
    <property type="match status" value="1"/>
</dbReference>
<evidence type="ECO:0000256" key="2">
    <source>
        <dbReference type="ARBA" id="ARBA00022617"/>
    </source>
</evidence>
<evidence type="ECO:0000256" key="8">
    <source>
        <dbReference type="RuleBase" id="RU362121"/>
    </source>
</evidence>
<dbReference type="GO" id="GO:0016020">
    <property type="term" value="C:membrane"/>
    <property type="evidence" value="ECO:0007669"/>
    <property type="project" value="UniProtKB-SubCell"/>
</dbReference>
<evidence type="ECO:0000256" key="3">
    <source>
        <dbReference type="ARBA" id="ARBA00022692"/>
    </source>
</evidence>
<proteinExistence type="inferred from homology"/>
<evidence type="ECO:0000259" key="9">
    <source>
        <dbReference type="PROSITE" id="PS50255"/>
    </source>
</evidence>
<keyword evidence="6" id="KW-0472">Membrane</keyword>
<dbReference type="Gene3D" id="3.10.120.10">
    <property type="entry name" value="Cytochrome b5-like heme/steroid binding domain"/>
    <property type="match status" value="1"/>
</dbReference>
<dbReference type="InterPro" id="IPR001199">
    <property type="entry name" value="Cyt_B5-like_heme/steroid-bd"/>
</dbReference>
<dbReference type="PRINTS" id="PR00363">
    <property type="entry name" value="CYTOCHROMEB5"/>
</dbReference>
<evidence type="ECO:0000256" key="4">
    <source>
        <dbReference type="ARBA" id="ARBA00022723"/>
    </source>
</evidence>
<reference evidence="10" key="2">
    <citation type="journal article" date="2023" name="Int. J. Mol. Sci.">
        <title>De Novo Assembly and Annotation of 11 Diverse Shrub Willow (Salix) Genomes Reveals Novel Gene Organization in Sex-Linked Regions.</title>
        <authorList>
            <person name="Hyden B."/>
            <person name="Feng K."/>
            <person name="Yates T.B."/>
            <person name="Jawdy S."/>
            <person name="Cereghino C."/>
            <person name="Smart L.B."/>
            <person name="Muchero W."/>
        </authorList>
    </citation>
    <scope>NUCLEOTIDE SEQUENCE</scope>
    <source>
        <tissue evidence="10">Shoot tip</tissue>
    </source>
</reference>
<dbReference type="EMBL" id="JAPFFK010000008">
    <property type="protein sequence ID" value="KAJ6748676.1"/>
    <property type="molecule type" value="Genomic_DNA"/>
</dbReference>
<name>A0A9Q0ZVX9_SALPP</name>
<feature type="domain" description="Cytochrome b5 heme-binding" evidence="9">
    <location>
        <begin position="67"/>
        <end position="143"/>
    </location>
</feature>
<dbReference type="GO" id="GO:0046872">
    <property type="term" value="F:metal ion binding"/>
    <property type="evidence" value="ECO:0007669"/>
    <property type="project" value="UniProtKB-UniRule"/>
</dbReference>
<evidence type="ECO:0000256" key="1">
    <source>
        <dbReference type="ARBA" id="ARBA00004370"/>
    </source>
</evidence>
<dbReference type="SMART" id="SM01117">
    <property type="entry name" value="Cyt-b5"/>
    <property type="match status" value="1"/>
</dbReference>
<protein>
    <submittedName>
        <fullName evidence="10">CYTOCHROME B5</fullName>
    </submittedName>
</protein>
<dbReference type="PROSITE" id="PS00191">
    <property type="entry name" value="CYTOCHROME_B5_1"/>
    <property type="match status" value="1"/>
</dbReference>
<sequence>MFARACMIHYIYEFGMLILRFAPNLLYVSASPAPETFVKSQERERKRVNLFHLARDFSLFVTDMASSKVYLFDEIAKHNKSKDCWLIISGKVYDVTSFMDDHPGGDEVLLSSTGKDATNDFEDVGHSDDARELMEKYVIGEADATTVPTKTPLRSTWFGRNKP</sequence>
<evidence type="ECO:0000313" key="11">
    <source>
        <dbReference type="Proteomes" id="UP001151532"/>
    </source>
</evidence>
<comment type="similarity">
    <text evidence="7 8">Belongs to the cytochrome b5 family.</text>
</comment>
<dbReference type="Proteomes" id="UP001151532">
    <property type="component" value="Chromosome 12"/>
</dbReference>
<dbReference type="GO" id="GO:0020037">
    <property type="term" value="F:heme binding"/>
    <property type="evidence" value="ECO:0007669"/>
    <property type="project" value="UniProtKB-UniRule"/>
</dbReference>
<dbReference type="InterPro" id="IPR018506">
    <property type="entry name" value="Cyt_B5_heme-BS"/>
</dbReference>
<organism evidence="10 11">
    <name type="scientific">Salix purpurea</name>
    <name type="common">Purple osier willow</name>
    <dbReference type="NCBI Taxonomy" id="77065"/>
    <lineage>
        <taxon>Eukaryota</taxon>
        <taxon>Viridiplantae</taxon>
        <taxon>Streptophyta</taxon>
        <taxon>Embryophyta</taxon>
        <taxon>Tracheophyta</taxon>
        <taxon>Spermatophyta</taxon>
        <taxon>Magnoliopsida</taxon>
        <taxon>eudicotyledons</taxon>
        <taxon>Gunneridae</taxon>
        <taxon>Pentapetalae</taxon>
        <taxon>rosids</taxon>
        <taxon>fabids</taxon>
        <taxon>Malpighiales</taxon>
        <taxon>Salicaceae</taxon>
        <taxon>Saliceae</taxon>
        <taxon>Salix</taxon>
    </lineage>
</organism>
<dbReference type="OrthoDB" id="260519at2759"/>
<dbReference type="InterPro" id="IPR050668">
    <property type="entry name" value="Cytochrome_b5"/>
</dbReference>
<dbReference type="PANTHER" id="PTHR19359:SF135">
    <property type="entry name" value="CYTOCHROME B5 ISOFORM E"/>
    <property type="match status" value="1"/>
</dbReference>
<keyword evidence="5 8" id="KW-0408">Iron</keyword>
<evidence type="ECO:0000256" key="7">
    <source>
        <dbReference type="ARBA" id="ARBA00038168"/>
    </source>
</evidence>
<comment type="subcellular location">
    <subcellularLocation>
        <location evidence="1">Membrane</location>
    </subcellularLocation>
</comment>
<keyword evidence="2 8" id="KW-0349">Heme</keyword>
<dbReference type="InterPro" id="IPR036400">
    <property type="entry name" value="Cyt_B5-like_heme/steroid_sf"/>
</dbReference>
<keyword evidence="11" id="KW-1185">Reference proteome</keyword>
<evidence type="ECO:0000313" key="10">
    <source>
        <dbReference type="EMBL" id="KAJ6748676.1"/>
    </source>
</evidence>
<evidence type="ECO:0000256" key="6">
    <source>
        <dbReference type="ARBA" id="ARBA00023136"/>
    </source>
</evidence>
<comment type="caution">
    <text evidence="10">The sequence shown here is derived from an EMBL/GenBank/DDBJ whole genome shotgun (WGS) entry which is preliminary data.</text>
</comment>
<dbReference type="Pfam" id="PF00173">
    <property type="entry name" value="Cyt-b5"/>
    <property type="match status" value="1"/>
</dbReference>
<dbReference type="PROSITE" id="PS50255">
    <property type="entry name" value="CYTOCHROME_B5_2"/>
    <property type="match status" value="1"/>
</dbReference>
<dbReference type="FunFam" id="3.10.120.10:FF:000002">
    <property type="entry name" value="Cytochrome b5 type B"/>
    <property type="match status" value="1"/>
</dbReference>
<keyword evidence="4 8" id="KW-0479">Metal-binding</keyword>
<reference evidence="10" key="1">
    <citation type="submission" date="2022-11" db="EMBL/GenBank/DDBJ databases">
        <authorList>
            <person name="Hyden B.L."/>
            <person name="Feng K."/>
            <person name="Yates T."/>
            <person name="Jawdy S."/>
            <person name="Smart L.B."/>
            <person name="Muchero W."/>
        </authorList>
    </citation>
    <scope>NUCLEOTIDE SEQUENCE</scope>
    <source>
        <tissue evidence="10">Shoot tip</tissue>
    </source>
</reference>
<dbReference type="AlphaFoldDB" id="A0A9Q0ZVX9"/>
<dbReference type="SUPFAM" id="SSF55856">
    <property type="entry name" value="Cytochrome b5-like heme/steroid binding domain"/>
    <property type="match status" value="1"/>
</dbReference>
<accession>A0A9Q0ZVX9</accession>
<gene>
    <name evidence="10" type="ORF">OIU79_029723</name>
</gene>
<keyword evidence="3" id="KW-0812">Transmembrane</keyword>